<dbReference type="AlphaFoldDB" id="A0A7F8Q403"/>
<gene>
    <name evidence="2" type="primary">LOC115937671</name>
</gene>
<dbReference type="OrthoDB" id="6358435at2759"/>
<proteinExistence type="predicted"/>
<evidence type="ECO:0000313" key="2">
    <source>
        <dbReference type="RefSeq" id="XP_030876007.1"/>
    </source>
</evidence>
<protein>
    <submittedName>
        <fullName evidence="2">BRISC complex subunit Abraxas 2-like</fullName>
    </submittedName>
</protein>
<accession>A0A7F8Q403</accession>
<reference evidence="2" key="1">
    <citation type="submission" date="2025-08" db="UniProtKB">
        <authorList>
            <consortium name="RefSeq"/>
        </authorList>
    </citation>
    <scope>IDENTIFICATION</scope>
    <source>
        <tissue evidence="2">Liver</tissue>
    </source>
</reference>
<evidence type="ECO:0000313" key="1">
    <source>
        <dbReference type="Proteomes" id="UP000245341"/>
    </source>
</evidence>
<dbReference type="RefSeq" id="XP_030876007.1">
    <property type="nucleotide sequence ID" value="XM_031020147.1"/>
</dbReference>
<dbReference type="Proteomes" id="UP000245341">
    <property type="component" value="Unplaced"/>
</dbReference>
<dbReference type="GeneID" id="115937671"/>
<name>A0A7F8Q403_LEPWE</name>
<organism evidence="1 2">
    <name type="scientific">Leptonychotes weddellii</name>
    <name type="common">Weddell seal</name>
    <name type="synonym">Otaria weddellii</name>
    <dbReference type="NCBI Taxonomy" id="9713"/>
    <lineage>
        <taxon>Eukaryota</taxon>
        <taxon>Metazoa</taxon>
        <taxon>Chordata</taxon>
        <taxon>Craniata</taxon>
        <taxon>Vertebrata</taxon>
        <taxon>Euteleostomi</taxon>
        <taxon>Mammalia</taxon>
        <taxon>Eutheria</taxon>
        <taxon>Laurasiatheria</taxon>
        <taxon>Carnivora</taxon>
        <taxon>Caniformia</taxon>
        <taxon>Pinnipedia</taxon>
        <taxon>Phocidae</taxon>
        <taxon>Monachinae</taxon>
        <taxon>Lobodontini</taxon>
        <taxon>Leptonychotes</taxon>
    </lineage>
</organism>
<sequence>MLRGGAGRKAVFPPQGMMGESEISIMAASISGYTFSAVCFHSANSNADHKSIIISRVQNFLVFMTMQAKLMKRVWTGFLKIGERYVLFVAQSDLEITLYLIT</sequence>
<keyword evidence="1" id="KW-1185">Reference proteome</keyword>
<dbReference type="KEGG" id="lww:115937671"/>